<organism evidence="4 5">
    <name type="scientific">Candidatus Avoscillospira avicola</name>
    <dbReference type="NCBI Taxonomy" id="2840706"/>
    <lineage>
        <taxon>Bacteria</taxon>
        <taxon>Bacillati</taxon>
        <taxon>Bacillota</taxon>
        <taxon>Clostridia</taxon>
        <taxon>Eubacteriales</taxon>
        <taxon>Oscillospiraceae</taxon>
        <taxon>Oscillospiraceae incertae sedis</taxon>
        <taxon>Candidatus Avoscillospira</taxon>
    </lineage>
</organism>
<feature type="domain" description="SLH" evidence="3">
    <location>
        <begin position="878"/>
        <end position="932"/>
    </location>
</feature>
<dbReference type="AlphaFoldDB" id="A0A9D1AQI1"/>
<dbReference type="SUPFAM" id="SSF49373">
    <property type="entry name" value="Invasin/intimin cell-adhesion fragments"/>
    <property type="match status" value="1"/>
</dbReference>
<dbReference type="Gene3D" id="2.60.40.1080">
    <property type="match status" value="2"/>
</dbReference>
<keyword evidence="2" id="KW-0732">Signal</keyword>
<protein>
    <submittedName>
        <fullName evidence="4">S-layer homology domain-containing protein</fullName>
    </submittedName>
</protein>
<name>A0A9D1AQI1_9FIRM</name>
<dbReference type="InterPro" id="IPR003343">
    <property type="entry name" value="Big_2"/>
</dbReference>
<reference evidence="4" key="2">
    <citation type="journal article" date="2021" name="PeerJ">
        <title>Extensive microbial diversity within the chicken gut microbiome revealed by metagenomics and culture.</title>
        <authorList>
            <person name="Gilroy R."/>
            <person name="Ravi A."/>
            <person name="Getino M."/>
            <person name="Pursley I."/>
            <person name="Horton D.L."/>
            <person name="Alikhan N.F."/>
            <person name="Baker D."/>
            <person name="Gharbi K."/>
            <person name="Hall N."/>
            <person name="Watson M."/>
            <person name="Adriaenssens E.M."/>
            <person name="Foster-Nyarko E."/>
            <person name="Jarju S."/>
            <person name="Secka A."/>
            <person name="Antonio M."/>
            <person name="Oren A."/>
            <person name="Chaudhuri R.R."/>
            <person name="La Ragione R."/>
            <person name="Hildebrand F."/>
            <person name="Pallen M.J."/>
        </authorList>
    </citation>
    <scope>NUCLEOTIDE SEQUENCE</scope>
    <source>
        <strain evidence="4">ChiBcec15-4380</strain>
    </source>
</reference>
<reference evidence="4" key="1">
    <citation type="submission" date="2020-10" db="EMBL/GenBank/DDBJ databases">
        <authorList>
            <person name="Gilroy R."/>
        </authorList>
    </citation>
    <scope>NUCLEOTIDE SEQUENCE</scope>
    <source>
        <strain evidence="4">ChiBcec15-4380</strain>
    </source>
</reference>
<proteinExistence type="predicted"/>
<dbReference type="InterPro" id="IPR008964">
    <property type="entry name" value="Invasin/intimin_cell_adhesion"/>
</dbReference>
<dbReference type="Pfam" id="PF02368">
    <property type="entry name" value="Big_2"/>
    <property type="match status" value="1"/>
</dbReference>
<feature type="signal peptide" evidence="2">
    <location>
        <begin position="1"/>
        <end position="27"/>
    </location>
</feature>
<dbReference type="PROSITE" id="PS51272">
    <property type="entry name" value="SLH"/>
    <property type="match status" value="3"/>
</dbReference>
<keyword evidence="1" id="KW-0677">Repeat</keyword>
<dbReference type="EMBL" id="DVHE01000006">
    <property type="protein sequence ID" value="HIR49786.1"/>
    <property type="molecule type" value="Genomic_DNA"/>
</dbReference>
<evidence type="ECO:0000259" key="3">
    <source>
        <dbReference type="PROSITE" id="PS51272"/>
    </source>
</evidence>
<dbReference type="SMART" id="SM00635">
    <property type="entry name" value="BID_2"/>
    <property type="match status" value="2"/>
</dbReference>
<accession>A0A9D1AQI1</accession>
<dbReference type="Proteomes" id="UP000824239">
    <property type="component" value="Unassembled WGS sequence"/>
</dbReference>
<comment type="caution">
    <text evidence="4">The sequence shown here is derived from an EMBL/GenBank/DDBJ whole genome shotgun (WGS) entry which is preliminary data.</text>
</comment>
<feature type="chain" id="PRO_5039154652" evidence="2">
    <location>
        <begin position="28"/>
        <end position="932"/>
    </location>
</feature>
<feature type="domain" description="SLH" evidence="3">
    <location>
        <begin position="743"/>
        <end position="806"/>
    </location>
</feature>
<dbReference type="InterPro" id="IPR045197">
    <property type="entry name" value="NUP210-like"/>
</dbReference>
<feature type="domain" description="SLH" evidence="3">
    <location>
        <begin position="811"/>
        <end position="873"/>
    </location>
</feature>
<dbReference type="PANTHER" id="PTHR23019">
    <property type="entry name" value="NUCLEAR PORE MEMBRANE GLYCOPROTEIN GP210-RELATED"/>
    <property type="match status" value="1"/>
</dbReference>
<evidence type="ECO:0000313" key="4">
    <source>
        <dbReference type="EMBL" id="HIR49786.1"/>
    </source>
</evidence>
<dbReference type="PANTHER" id="PTHR23019:SF0">
    <property type="entry name" value="NUCLEAR PORE MEMBRANE GLYCOPROTEIN 210"/>
    <property type="match status" value="1"/>
</dbReference>
<evidence type="ECO:0000256" key="2">
    <source>
        <dbReference type="SAM" id="SignalP"/>
    </source>
</evidence>
<dbReference type="Pfam" id="PF00395">
    <property type="entry name" value="SLH"/>
    <property type="match status" value="3"/>
</dbReference>
<gene>
    <name evidence="4" type="ORF">IAA53_00630</name>
</gene>
<sequence length="932" mass="99027">MKKTMSRILTLVLVLAMLVSVVPMALADEVAGTVTISGQPSGAVKVGETVTLTATATANEGYETDGTITWNGAEGGVFTASTVGSNTVTATATFTPEAGGDPVQVSEECTINVVAAEVPVEVESVTVTGPTAMVVGDTGSATATVAPEGASQEVTWESSDSTVVSVGADGALEAKAAGSATITATSTADNTKKGTLTITVSEPTYSASLSKTSLELPVNGSETLTVTVKKGEETLTEGYTVAWSSTGDAISVKDGTVTAIEEGDGTVTANVTVGEETQTLTCSVKVVTDGTISCSGDDAKVGGTVTLKPTLKTEVQYDDVEFSFKVKSGNATIKDSDKSSATITSRYVGVSTITVTATFDGGKQTVSKDVQVSFYSSTNIEVTLKDDVSKFSFDEDDVFSDVEVDGDSVTTKQSLESLMLSGAGSDAKWVGITVSTSSEASGTLTCSGLGNNGLSHFSQLKLGDVVFTPSAKGNGKFAFSYTIEADDDLVLLSGYVTIYCDYAGDISYETDVGTKVTFDEDDFEDFWDDNGSGTLSYITFTVSSRNYGTLYTSSSEKTKVTRSMKFQPNYKSSSSYYDLDTVTYVPDEDRTSTYTDTYEFTAYNTKGDKYYGSVIITVGGGSSTTITSRGVVFGTADLTELLEDTFKEEKGATLNYVTFTLPDADEGKLFYDFSDMLSSTLVKSTDKFYVDPARTEKDLDDVAFVPAAGTYGKVTLRYKAYGASDSVSYSGTLTLTVTEKSKSAKFSDVTARSYSWAADSVDFLYYEGIAQGSSGKYNPATNITRGDFMLMLYRAFLEDEYEDYNVTSNFPDVVKGSDSYSKETYQAVGVAKHLGIAQGTNGKYNPKAYITREEAMTLIYRTLDEVDYAMSYESSNDTSDFKDYSSVASYAKTAISDLIEHGVVVGTNGKINPKSNITRAEMAVILHRVLTY</sequence>
<evidence type="ECO:0000256" key="1">
    <source>
        <dbReference type="ARBA" id="ARBA00022737"/>
    </source>
</evidence>
<evidence type="ECO:0000313" key="5">
    <source>
        <dbReference type="Proteomes" id="UP000824239"/>
    </source>
</evidence>
<dbReference type="InterPro" id="IPR001119">
    <property type="entry name" value="SLH_dom"/>
</dbReference>